<proteinExistence type="predicted"/>
<dbReference type="PATRIC" id="fig|1423771.3.peg.1272"/>
<accession>A0A0R1P7P5</accession>
<evidence type="ECO:0000313" key="1">
    <source>
        <dbReference type="EMBL" id="KRL26596.1"/>
    </source>
</evidence>
<comment type="caution">
    <text evidence="1">The sequence shown here is derived from an EMBL/GenBank/DDBJ whole genome shotgun (WGS) entry which is preliminary data.</text>
</comment>
<dbReference type="AlphaFoldDB" id="A0A0R1P7P5"/>
<dbReference type="Proteomes" id="UP000050901">
    <property type="component" value="Unassembled WGS sequence"/>
</dbReference>
<protein>
    <submittedName>
        <fullName evidence="1">Uncharacterized protein</fullName>
    </submittedName>
</protein>
<organism evidence="1 2">
    <name type="scientific">Limosilactobacillus mucosae DSM 13345</name>
    <dbReference type="NCBI Taxonomy" id="1423771"/>
    <lineage>
        <taxon>Bacteria</taxon>
        <taxon>Bacillati</taxon>
        <taxon>Bacillota</taxon>
        <taxon>Bacilli</taxon>
        <taxon>Lactobacillales</taxon>
        <taxon>Lactobacillaceae</taxon>
        <taxon>Limosilactobacillus</taxon>
    </lineage>
</organism>
<reference evidence="1 2" key="1">
    <citation type="journal article" date="2015" name="Genome Announc.">
        <title>Expanding the biotechnology potential of lactobacilli through comparative genomics of 213 strains and associated genera.</title>
        <authorList>
            <person name="Sun Z."/>
            <person name="Harris H.M."/>
            <person name="McCann A."/>
            <person name="Guo C."/>
            <person name="Argimon S."/>
            <person name="Zhang W."/>
            <person name="Yang X."/>
            <person name="Jeffery I.B."/>
            <person name="Cooney J.C."/>
            <person name="Kagawa T.F."/>
            <person name="Liu W."/>
            <person name="Song Y."/>
            <person name="Salvetti E."/>
            <person name="Wrobel A."/>
            <person name="Rasinkangas P."/>
            <person name="Parkhill J."/>
            <person name="Rea M.C."/>
            <person name="O'Sullivan O."/>
            <person name="Ritari J."/>
            <person name="Douillard F.P."/>
            <person name="Paul Ross R."/>
            <person name="Yang R."/>
            <person name="Briner A.E."/>
            <person name="Felis G.E."/>
            <person name="de Vos W.M."/>
            <person name="Barrangou R."/>
            <person name="Klaenhammer T.R."/>
            <person name="Caufield P.W."/>
            <person name="Cui Y."/>
            <person name="Zhang H."/>
            <person name="O'Toole P.W."/>
        </authorList>
    </citation>
    <scope>NUCLEOTIDE SEQUENCE [LARGE SCALE GENOMIC DNA]</scope>
    <source>
        <strain evidence="1 2">DSM 13345</strain>
    </source>
</reference>
<dbReference type="RefSeq" id="WP_155519127.1">
    <property type="nucleotide sequence ID" value="NZ_AZEQ01000003.1"/>
</dbReference>
<dbReference type="EMBL" id="AZEQ01000003">
    <property type="protein sequence ID" value="KRL26596.1"/>
    <property type="molecule type" value="Genomic_DNA"/>
</dbReference>
<name>A0A0R1P7P5_LIMMU</name>
<evidence type="ECO:0000313" key="2">
    <source>
        <dbReference type="Proteomes" id="UP000050901"/>
    </source>
</evidence>
<gene>
    <name evidence="1" type="ORF">FC47_GL001258</name>
</gene>
<sequence>MSLNHVSYWENRDWHRISAMEAAKKSNGHPIKANEQKLLCDLCSHFISLCVGKKISPYFRHSRGDFDKRCPERTVPDSESSPFSIPKHFAGLRIVIDKNQHFHFELLIPKAANPELSKNKRLNVYHNNHHKVTQVKVDANSFLTKVNLGNTIDNSYAVYNDSSGNAKQIANFQIPKLNCLIFRESDGMRISLGSELNPNNEYLVLTRGDFKYFGIQKQRLARSNGWNLYRIGFSTNVNLETVNDFFHMETIDNEPVGYRITRNTAGIDLIWPEHFKTKEGINYLGNTLYLYKHGQGWLDHAPKTESHQSFDAEAFLQSFEDSQLLALKAGDDGMVVAYGRSLIDIANYKQFIPSSTVADDEDRKLLLKPYTKNNHLYVKPAYNATLKQYVDKFEIKTSFLAANKEYPLPELQAGTSLKIYYGADCVFSKHASIPNHESPKLASSSNIKNKYDDAGLLNLLRQQTGDSRPFVIVANQLKQALKHYPNTYAWVCAQARQKAINIKAFNILNKIVNGEDY</sequence>